<dbReference type="Proteomes" id="UP000485058">
    <property type="component" value="Unassembled WGS sequence"/>
</dbReference>
<feature type="region of interest" description="Disordered" evidence="1">
    <location>
        <begin position="67"/>
        <end position="86"/>
    </location>
</feature>
<organism evidence="2 3">
    <name type="scientific">Haematococcus lacustris</name>
    <name type="common">Green alga</name>
    <name type="synonym">Haematococcus pluvialis</name>
    <dbReference type="NCBI Taxonomy" id="44745"/>
    <lineage>
        <taxon>Eukaryota</taxon>
        <taxon>Viridiplantae</taxon>
        <taxon>Chlorophyta</taxon>
        <taxon>core chlorophytes</taxon>
        <taxon>Chlorophyceae</taxon>
        <taxon>CS clade</taxon>
        <taxon>Chlamydomonadales</taxon>
        <taxon>Haematococcaceae</taxon>
        <taxon>Haematococcus</taxon>
    </lineage>
</organism>
<accession>A0A6A0AER2</accession>
<dbReference type="GO" id="GO:0070772">
    <property type="term" value="C:PAS complex"/>
    <property type="evidence" value="ECO:0007669"/>
    <property type="project" value="InterPro"/>
</dbReference>
<evidence type="ECO:0000313" key="3">
    <source>
        <dbReference type="Proteomes" id="UP000485058"/>
    </source>
</evidence>
<name>A0A6A0AER2_HAELA</name>
<dbReference type="PANTHER" id="PTHR16023">
    <property type="entry name" value="TAX1 BINDING PROTEIN-RELATED"/>
    <property type="match status" value="1"/>
</dbReference>
<gene>
    <name evidence="2" type="ORF">HaLaN_30138</name>
</gene>
<comment type="caution">
    <text evidence="2">The sequence shown here is derived from an EMBL/GenBank/DDBJ whole genome shotgun (WGS) entry which is preliminary data.</text>
</comment>
<evidence type="ECO:0000313" key="2">
    <source>
        <dbReference type="EMBL" id="GFH31155.1"/>
    </source>
</evidence>
<reference evidence="2 3" key="1">
    <citation type="submission" date="2020-02" db="EMBL/GenBank/DDBJ databases">
        <title>Draft genome sequence of Haematococcus lacustris strain NIES-144.</title>
        <authorList>
            <person name="Morimoto D."/>
            <person name="Nakagawa S."/>
            <person name="Yoshida T."/>
            <person name="Sawayama S."/>
        </authorList>
    </citation>
    <scope>NUCLEOTIDE SEQUENCE [LARGE SCALE GENOMIC DNA]</scope>
    <source>
        <strain evidence="2 3">NIES-144</strain>
    </source>
</reference>
<dbReference type="InterPro" id="IPR026825">
    <property type="entry name" value="Vac14"/>
</dbReference>
<dbReference type="AlphaFoldDB" id="A0A6A0AER2"/>
<evidence type="ECO:0000256" key="1">
    <source>
        <dbReference type="SAM" id="MobiDB-lite"/>
    </source>
</evidence>
<dbReference type="GO" id="GO:0006661">
    <property type="term" value="P:phosphatidylinositol biosynthetic process"/>
    <property type="evidence" value="ECO:0007669"/>
    <property type="project" value="InterPro"/>
</dbReference>
<protein>
    <submittedName>
        <fullName evidence="2">Uncharacterized protein</fullName>
    </submittedName>
</protein>
<dbReference type="EMBL" id="BLLF01005407">
    <property type="protein sequence ID" value="GFH31155.1"/>
    <property type="molecule type" value="Genomic_DNA"/>
</dbReference>
<keyword evidence="3" id="KW-1185">Reference proteome</keyword>
<dbReference type="PANTHER" id="PTHR16023:SF0">
    <property type="entry name" value="PROTEIN VAC14 HOMOLOG"/>
    <property type="match status" value="1"/>
</dbReference>
<dbReference type="GO" id="GO:0010008">
    <property type="term" value="C:endosome membrane"/>
    <property type="evidence" value="ECO:0007669"/>
    <property type="project" value="TreeGrafter"/>
</dbReference>
<proteinExistence type="predicted"/>
<sequence length="86" mass="9568">MADTDLLQPSILRQIGDKLYEKRKAAALEVEQIVKRLAQQNDKNRIRLIIDKLIGEYAFSTQSNNRKACNNPLTSHGGHAPLAAPS</sequence>